<sequence>MDVLDVFCLCGGPVAPTCRNDHDFARNIFANSVNSGAYTYGSAHLCVALRRICDFPAVAVFYELPVLQWKTLQMFVRRRTETDWAFAGGRGSVDCLTVDPVCGNHNDEVAWHGRYVHAVACLSVVPRKVLLR</sequence>
<dbReference type="Proteomes" id="UP000242610">
    <property type="component" value="Unassembled WGS sequence"/>
</dbReference>
<accession>A0A1C4GZZ4</accession>
<organism evidence="1 2">
    <name type="scientific">Bifidobacterium commune</name>
    <dbReference type="NCBI Taxonomy" id="1505727"/>
    <lineage>
        <taxon>Bacteria</taxon>
        <taxon>Bacillati</taxon>
        <taxon>Actinomycetota</taxon>
        <taxon>Actinomycetes</taxon>
        <taxon>Bifidobacteriales</taxon>
        <taxon>Bifidobacteriaceae</taxon>
        <taxon>Bifidobacterium</taxon>
    </lineage>
</organism>
<dbReference type="AlphaFoldDB" id="A0A1C4GZZ4"/>
<reference evidence="2" key="1">
    <citation type="submission" date="2016-08" db="EMBL/GenBank/DDBJ databases">
        <authorList>
            <person name="Varghese N."/>
            <person name="Submissions Spin"/>
        </authorList>
    </citation>
    <scope>NUCLEOTIDE SEQUENCE [LARGE SCALE GENOMIC DNA]</scope>
    <source>
        <strain evidence="2">R-52791</strain>
    </source>
</reference>
<name>A0A1C4GZZ4_9BIFI</name>
<protein>
    <submittedName>
        <fullName evidence="1">Uncharacterized protein</fullName>
    </submittedName>
</protein>
<dbReference type="EMBL" id="FMBL01000001">
    <property type="protein sequence ID" value="SCC78201.1"/>
    <property type="molecule type" value="Genomic_DNA"/>
</dbReference>
<gene>
    <name evidence="1" type="ORF">GA0061077_0148</name>
</gene>
<evidence type="ECO:0000313" key="2">
    <source>
        <dbReference type="Proteomes" id="UP000242610"/>
    </source>
</evidence>
<proteinExistence type="predicted"/>
<dbReference type="STRING" id="1505727.GA0061077_0148"/>
<keyword evidence="2" id="KW-1185">Reference proteome</keyword>
<evidence type="ECO:0000313" key="1">
    <source>
        <dbReference type="EMBL" id="SCC78201.1"/>
    </source>
</evidence>